<feature type="compositionally biased region" description="Basic and acidic residues" evidence="1">
    <location>
        <begin position="1"/>
        <end position="16"/>
    </location>
</feature>
<protein>
    <submittedName>
        <fullName evidence="2">Uncharacterized protein</fullName>
    </submittedName>
</protein>
<proteinExistence type="predicted"/>
<feature type="compositionally biased region" description="Pro residues" evidence="1">
    <location>
        <begin position="351"/>
        <end position="383"/>
    </location>
</feature>
<sequence length="517" mass="52990">MHRRPEWLDKGVESRKQSTGPAAAASGGIEQVERSYEEVVVCRSSQRVIKGSAARRQKAEGPISGRVSGGGGNDGRRDKWVGLLEGPSEALWTCGRGGGGGENEDDDTDDGARFLDLAINPSPWGAFVGGPPGMEKTPAVRGGSGGSVQRQLSKKRPSSAPRQPPTATAPPTERSEEGGGRTRTRPRSAHAASPSRQNAAGTFVTAAYGGGGGGGRENEENCISLGETPHEETEKSNSARRGSRGGLSVPAGVDGTAGGTAQGTGGVAVPTQGGKEIFAGGGGGGCHPGGVVQDAELVVVARQLQPRTAFSPVNKGSHHNNNSGLEKMAGETPAPAFSSRTIASGMLFDTQPPPSLARPMMPRTPAPSPPQPLSPPAPPPPPNKIGHTLGLTGSAIVPGVAAAPAAAGGTEPRPRHGTTTRRVFQHRQQQQQEQQTATTLAGWVKEAGGRWRSGENGSGNATATGRYVFSTIAPSVVLDSRTANNAHGGSGRRRAGASGLVGKALRVRRPKQLVLGR</sequence>
<accession>D7FPT5</accession>
<dbReference type="EMBL" id="FN649738">
    <property type="protein sequence ID" value="CBJ30542.1"/>
    <property type="molecule type" value="Genomic_DNA"/>
</dbReference>
<evidence type="ECO:0000313" key="2">
    <source>
        <dbReference type="EMBL" id="CBJ30542.1"/>
    </source>
</evidence>
<dbReference type="OrthoDB" id="10454190at2759"/>
<feature type="compositionally biased region" description="Low complexity" evidence="1">
    <location>
        <begin position="426"/>
        <end position="436"/>
    </location>
</feature>
<feature type="region of interest" description="Disordered" evidence="1">
    <location>
        <begin position="349"/>
        <end position="387"/>
    </location>
</feature>
<feature type="compositionally biased region" description="Basic residues" evidence="1">
    <location>
        <begin position="415"/>
        <end position="425"/>
    </location>
</feature>
<feature type="compositionally biased region" description="Gly residues" evidence="1">
    <location>
        <begin position="255"/>
        <end position="266"/>
    </location>
</feature>
<gene>
    <name evidence="2" type="ORF">Esi_0199_0032</name>
</gene>
<evidence type="ECO:0000313" key="3">
    <source>
        <dbReference type="Proteomes" id="UP000002630"/>
    </source>
</evidence>
<dbReference type="InParanoid" id="D7FPT5"/>
<evidence type="ECO:0000256" key="1">
    <source>
        <dbReference type="SAM" id="MobiDB-lite"/>
    </source>
</evidence>
<feature type="region of interest" description="Disordered" evidence="1">
    <location>
        <begin position="404"/>
        <end position="436"/>
    </location>
</feature>
<feature type="region of interest" description="Disordered" evidence="1">
    <location>
        <begin position="91"/>
        <end position="268"/>
    </location>
</feature>
<dbReference type="AlphaFoldDB" id="D7FPT5"/>
<feature type="region of interest" description="Disordered" evidence="1">
    <location>
        <begin position="1"/>
        <end position="29"/>
    </location>
</feature>
<feature type="region of interest" description="Disordered" evidence="1">
    <location>
        <begin position="482"/>
        <end position="503"/>
    </location>
</feature>
<keyword evidence="3" id="KW-1185">Reference proteome</keyword>
<feature type="region of interest" description="Disordered" evidence="1">
    <location>
        <begin position="50"/>
        <end position="79"/>
    </location>
</feature>
<dbReference type="EMBL" id="FN648374">
    <property type="protein sequence ID" value="CBJ30542.1"/>
    <property type="molecule type" value="Genomic_DNA"/>
</dbReference>
<reference evidence="2 3" key="1">
    <citation type="journal article" date="2010" name="Nature">
        <title>The Ectocarpus genome and the independent evolution of multicellularity in brown algae.</title>
        <authorList>
            <person name="Cock J.M."/>
            <person name="Sterck L."/>
            <person name="Rouze P."/>
            <person name="Scornet D."/>
            <person name="Allen A.E."/>
            <person name="Amoutzias G."/>
            <person name="Anthouard V."/>
            <person name="Artiguenave F."/>
            <person name="Aury J.M."/>
            <person name="Badger J.H."/>
            <person name="Beszteri B."/>
            <person name="Billiau K."/>
            <person name="Bonnet E."/>
            <person name="Bothwell J.H."/>
            <person name="Bowler C."/>
            <person name="Boyen C."/>
            <person name="Brownlee C."/>
            <person name="Carrano C.J."/>
            <person name="Charrier B."/>
            <person name="Cho G.Y."/>
            <person name="Coelho S.M."/>
            <person name="Collen J."/>
            <person name="Corre E."/>
            <person name="Da Silva C."/>
            <person name="Delage L."/>
            <person name="Delaroque N."/>
            <person name="Dittami S.M."/>
            <person name="Doulbeau S."/>
            <person name="Elias M."/>
            <person name="Farnham G."/>
            <person name="Gachon C.M."/>
            <person name="Gschloessl B."/>
            <person name="Heesch S."/>
            <person name="Jabbari K."/>
            <person name="Jubin C."/>
            <person name="Kawai H."/>
            <person name="Kimura K."/>
            <person name="Kloareg B."/>
            <person name="Kupper F.C."/>
            <person name="Lang D."/>
            <person name="Le Bail A."/>
            <person name="Leblanc C."/>
            <person name="Lerouge P."/>
            <person name="Lohr M."/>
            <person name="Lopez P.J."/>
            <person name="Martens C."/>
            <person name="Maumus F."/>
            <person name="Michel G."/>
            <person name="Miranda-Saavedra D."/>
            <person name="Morales J."/>
            <person name="Moreau H."/>
            <person name="Motomura T."/>
            <person name="Nagasato C."/>
            <person name="Napoli C.A."/>
            <person name="Nelson D.R."/>
            <person name="Nyvall-Collen P."/>
            <person name="Peters A.F."/>
            <person name="Pommier C."/>
            <person name="Potin P."/>
            <person name="Poulain J."/>
            <person name="Quesneville H."/>
            <person name="Read B."/>
            <person name="Rensing S.A."/>
            <person name="Ritter A."/>
            <person name="Rousvoal S."/>
            <person name="Samanta M."/>
            <person name="Samson G."/>
            <person name="Schroeder D.C."/>
            <person name="Segurens B."/>
            <person name="Strittmatter M."/>
            <person name="Tonon T."/>
            <person name="Tregear J.W."/>
            <person name="Valentin K."/>
            <person name="von Dassow P."/>
            <person name="Yamagishi T."/>
            <person name="Van de Peer Y."/>
            <person name="Wincker P."/>
        </authorList>
    </citation>
    <scope>NUCLEOTIDE SEQUENCE [LARGE SCALE GENOMIC DNA]</scope>
    <source>
        <strain evidence="3">Ec32 / CCAP1310/4</strain>
    </source>
</reference>
<dbReference type="Proteomes" id="UP000002630">
    <property type="component" value="Linkage Group LG13"/>
</dbReference>
<feature type="compositionally biased region" description="Basic and acidic residues" evidence="1">
    <location>
        <begin position="228"/>
        <end position="237"/>
    </location>
</feature>
<organism evidence="2 3">
    <name type="scientific">Ectocarpus siliculosus</name>
    <name type="common">Brown alga</name>
    <name type="synonym">Conferva siliculosa</name>
    <dbReference type="NCBI Taxonomy" id="2880"/>
    <lineage>
        <taxon>Eukaryota</taxon>
        <taxon>Sar</taxon>
        <taxon>Stramenopiles</taxon>
        <taxon>Ochrophyta</taxon>
        <taxon>PX clade</taxon>
        <taxon>Phaeophyceae</taxon>
        <taxon>Ectocarpales</taxon>
        <taxon>Ectocarpaceae</taxon>
        <taxon>Ectocarpus</taxon>
    </lineage>
</organism>
<name>D7FPT5_ECTSI</name>